<evidence type="ECO:0000256" key="6">
    <source>
        <dbReference type="RuleBase" id="RU000481"/>
    </source>
</evidence>
<keyword evidence="3 6" id="KW-0032">Aminotransferase</keyword>
<gene>
    <name evidence="8" type="ORF">X560_1957</name>
</gene>
<dbReference type="PANTHER" id="PTHR46383:SF4">
    <property type="entry name" value="AMINOTRANSFERASE"/>
    <property type="match status" value="1"/>
</dbReference>
<organism evidence="8 9">
    <name type="scientific">Listeria fleischmannii 1991</name>
    <dbReference type="NCBI Taxonomy" id="1430899"/>
    <lineage>
        <taxon>Bacteria</taxon>
        <taxon>Bacillati</taxon>
        <taxon>Bacillota</taxon>
        <taxon>Bacilli</taxon>
        <taxon>Bacillales</taxon>
        <taxon>Listeriaceae</taxon>
        <taxon>Listeria</taxon>
    </lineage>
</organism>
<dbReference type="InterPro" id="IPR015424">
    <property type="entry name" value="PyrdxlP-dep_Trfase"/>
</dbReference>
<dbReference type="InterPro" id="IPR004839">
    <property type="entry name" value="Aminotransferase_I/II_large"/>
</dbReference>
<evidence type="ECO:0000313" key="9">
    <source>
        <dbReference type="Proteomes" id="UP000052258"/>
    </source>
</evidence>
<dbReference type="GO" id="GO:0030170">
    <property type="term" value="F:pyridoxal phosphate binding"/>
    <property type="evidence" value="ECO:0007669"/>
    <property type="project" value="InterPro"/>
</dbReference>
<reference evidence="8 9" key="1">
    <citation type="journal article" date="2015" name="Genome Biol. Evol.">
        <title>Comparative Genomics of Listeria Sensu Lato: Genus-Wide Differences in Evolutionary Dynamics and the Progressive Gain of Complex, Potentially Pathogenicity-Related Traits through Lateral Gene Transfer.</title>
        <authorList>
            <person name="Chiara M."/>
            <person name="Caruso M."/>
            <person name="D'Erchia A.M."/>
            <person name="Manzari C."/>
            <person name="Fraccalvieri R."/>
            <person name="Goffredo E."/>
            <person name="Latorre L."/>
            <person name="Miccolupo A."/>
            <person name="Padalino I."/>
            <person name="Santagada G."/>
            <person name="Chiocco D."/>
            <person name="Pesole G."/>
            <person name="Horner D.S."/>
            <person name="Parisi A."/>
        </authorList>
    </citation>
    <scope>NUCLEOTIDE SEQUENCE [LARGE SCALE GENOMIC DNA]</scope>
    <source>
        <strain evidence="8 9">1991</strain>
    </source>
</reference>
<dbReference type="GO" id="GO:0006520">
    <property type="term" value="P:amino acid metabolic process"/>
    <property type="evidence" value="ECO:0007669"/>
    <property type="project" value="InterPro"/>
</dbReference>
<dbReference type="CDD" id="cd00609">
    <property type="entry name" value="AAT_like"/>
    <property type="match status" value="1"/>
</dbReference>
<dbReference type="EMBL" id="AZHO01000024">
    <property type="protein sequence ID" value="KMT58741.1"/>
    <property type="molecule type" value="Genomic_DNA"/>
</dbReference>
<dbReference type="InterPro" id="IPR004838">
    <property type="entry name" value="NHTrfase_class1_PyrdxlP-BS"/>
</dbReference>
<dbReference type="SUPFAM" id="SSF53383">
    <property type="entry name" value="PLP-dependent transferases"/>
    <property type="match status" value="1"/>
</dbReference>
<dbReference type="GO" id="GO:0008483">
    <property type="term" value="F:transaminase activity"/>
    <property type="evidence" value="ECO:0007669"/>
    <property type="project" value="UniProtKB-KW"/>
</dbReference>
<evidence type="ECO:0000256" key="4">
    <source>
        <dbReference type="ARBA" id="ARBA00022679"/>
    </source>
</evidence>
<keyword evidence="4 6" id="KW-0808">Transferase</keyword>
<dbReference type="FunFam" id="3.40.640.10:FF:000033">
    <property type="entry name" value="Aspartate aminotransferase"/>
    <property type="match status" value="1"/>
</dbReference>
<dbReference type="InterPro" id="IPR015422">
    <property type="entry name" value="PyrdxlP-dep_Trfase_small"/>
</dbReference>
<dbReference type="EC" id="2.6.1.-" evidence="6"/>
<dbReference type="Pfam" id="PF00155">
    <property type="entry name" value="Aminotran_1_2"/>
    <property type="match status" value="1"/>
</dbReference>
<evidence type="ECO:0000256" key="2">
    <source>
        <dbReference type="ARBA" id="ARBA00007441"/>
    </source>
</evidence>
<comment type="caution">
    <text evidence="8">The sequence shown here is derived from an EMBL/GenBank/DDBJ whole genome shotgun (WGS) entry which is preliminary data.</text>
</comment>
<name>A0A0J8J346_9LIST</name>
<keyword evidence="5" id="KW-0663">Pyridoxal phosphate</keyword>
<evidence type="ECO:0000313" key="8">
    <source>
        <dbReference type="EMBL" id="KMT58741.1"/>
    </source>
</evidence>
<dbReference type="AlphaFoldDB" id="A0A0J8J346"/>
<dbReference type="InterPro" id="IPR050596">
    <property type="entry name" value="AspAT/PAT-like"/>
</dbReference>
<dbReference type="PROSITE" id="PS00105">
    <property type="entry name" value="AA_TRANSFER_CLASS_1"/>
    <property type="match status" value="1"/>
</dbReference>
<evidence type="ECO:0000256" key="5">
    <source>
        <dbReference type="ARBA" id="ARBA00022898"/>
    </source>
</evidence>
<accession>A0A0J8J346</accession>
<evidence type="ECO:0000256" key="3">
    <source>
        <dbReference type="ARBA" id="ARBA00022576"/>
    </source>
</evidence>
<comment type="similarity">
    <text evidence="2 6">Belongs to the class-I pyridoxal-phosphate-dependent aminotransferase family.</text>
</comment>
<feature type="domain" description="Aminotransferase class I/classII large" evidence="7">
    <location>
        <begin position="42"/>
        <end position="377"/>
    </location>
</feature>
<dbReference type="InterPro" id="IPR015421">
    <property type="entry name" value="PyrdxlP-dep_Trfase_major"/>
</dbReference>
<dbReference type="PATRIC" id="fig|1430899.3.peg.2000"/>
<protein>
    <recommendedName>
        <fullName evidence="6">Aminotransferase</fullName>
        <ecNumber evidence="6">2.6.1.-</ecNumber>
    </recommendedName>
</protein>
<dbReference type="Gene3D" id="3.40.640.10">
    <property type="entry name" value="Type I PLP-dependent aspartate aminotransferase-like (Major domain)"/>
    <property type="match status" value="1"/>
</dbReference>
<evidence type="ECO:0000256" key="1">
    <source>
        <dbReference type="ARBA" id="ARBA00001933"/>
    </source>
</evidence>
<sequence length="399" mass="44065">MMKQKKERKGDSMRKPIRPELSAIKISGIRRFNSEISDIDGILKLTLGEPDFDTPEHVKQAAINAINDNFTNYTNNAGTPELVSAAANYFNEKYQLGFTSEEVIVTIGATEAIAIALETILNPGDEVILPDPIYPGYEPLIHLMGAIPVKVDTTESAFKLTPAQLKSALSKKTKALILPYPSNPTGVTLSEAELRELAHVLEGTGIYVLADEIYSELTYDKPHTSIRPMLKEQTIVINGLSKSHAMIGFRIGFLMAPKPLLQEMLKIHQYTVTCASSISQKAAFQAVTKGKNDAFQMRSEYKTRAGFVHDRLVKMGFHVIPPDGAFYFFVKLPDFVTESAYDFALKLAKVAKVAVVPGDAFSEKGDRYFRLSYAASLNTLTAATESMAKFMSEEYGENV</sequence>
<comment type="cofactor">
    <cofactor evidence="1 6">
        <name>pyridoxal 5'-phosphate</name>
        <dbReference type="ChEBI" id="CHEBI:597326"/>
    </cofactor>
</comment>
<dbReference type="Gene3D" id="3.90.1150.10">
    <property type="entry name" value="Aspartate Aminotransferase, domain 1"/>
    <property type="match status" value="1"/>
</dbReference>
<keyword evidence="9" id="KW-1185">Reference proteome</keyword>
<dbReference type="Proteomes" id="UP000052258">
    <property type="component" value="Unassembled WGS sequence"/>
</dbReference>
<dbReference type="PANTHER" id="PTHR46383">
    <property type="entry name" value="ASPARTATE AMINOTRANSFERASE"/>
    <property type="match status" value="1"/>
</dbReference>
<proteinExistence type="inferred from homology"/>
<evidence type="ECO:0000259" key="7">
    <source>
        <dbReference type="Pfam" id="PF00155"/>
    </source>
</evidence>